<dbReference type="PANTHER" id="PTHR43408:SF2">
    <property type="entry name" value="FMN REDUCTASE (NADPH)"/>
    <property type="match status" value="1"/>
</dbReference>
<protein>
    <submittedName>
        <fullName evidence="5">NAD(P)H-dependent oxidoreductase</fullName>
    </submittedName>
</protein>
<evidence type="ECO:0000313" key="5">
    <source>
        <dbReference type="EMBL" id="GAA1103623.1"/>
    </source>
</evidence>
<dbReference type="Proteomes" id="UP001499987">
    <property type="component" value="Unassembled WGS sequence"/>
</dbReference>
<feature type="domain" description="NADPH-dependent FMN reductase-like" evidence="4">
    <location>
        <begin position="6"/>
        <end position="146"/>
    </location>
</feature>
<evidence type="ECO:0000256" key="2">
    <source>
        <dbReference type="ARBA" id="ARBA00022643"/>
    </source>
</evidence>
<dbReference type="InterPro" id="IPR005025">
    <property type="entry name" value="FMN_Rdtase-like_dom"/>
</dbReference>
<keyword evidence="6" id="KW-1185">Reference proteome</keyword>
<accession>A0ABN1TUW0</accession>
<proteinExistence type="predicted"/>
<keyword evidence="1" id="KW-0285">Flavoprotein</keyword>
<name>A0ABN1TUW0_9ACTN</name>
<dbReference type="SUPFAM" id="SSF52218">
    <property type="entry name" value="Flavoproteins"/>
    <property type="match status" value="1"/>
</dbReference>
<dbReference type="RefSeq" id="WP_344626152.1">
    <property type="nucleotide sequence ID" value="NZ_BAAALD010000060.1"/>
</dbReference>
<comment type="caution">
    <text evidence="5">The sequence shown here is derived from an EMBL/GenBank/DDBJ whole genome shotgun (WGS) entry which is preliminary data.</text>
</comment>
<sequence length="199" mass="20553">MTGPVRLAVLCGSAATPSSTERLLRRAAAHAESLGARVDFFAGERLRLPLYGTPGAASDSAVLDLVTSVAAADGLLVGSPCYHGSVSGLLKNAFDHLEELRDRSAPYLDGRAVGCLVVGQGAQGPANALRALRDIVHALRGWPTPLGVTVDGPPLRAPADCELEVRLELVARQVVAFAEARRAVTGGVGRDVAAVSRSA</sequence>
<keyword evidence="3" id="KW-0560">Oxidoreductase</keyword>
<dbReference type="Gene3D" id="3.40.50.360">
    <property type="match status" value="1"/>
</dbReference>
<dbReference type="InterPro" id="IPR029039">
    <property type="entry name" value="Flavoprotein-like_sf"/>
</dbReference>
<evidence type="ECO:0000313" key="6">
    <source>
        <dbReference type="Proteomes" id="UP001499987"/>
    </source>
</evidence>
<evidence type="ECO:0000256" key="3">
    <source>
        <dbReference type="ARBA" id="ARBA00023002"/>
    </source>
</evidence>
<dbReference type="Pfam" id="PF03358">
    <property type="entry name" value="FMN_red"/>
    <property type="match status" value="1"/>
</dbReference>
<dbReference type="PANTHER" id="PTHR43408">
    <property type="entry name" value="FMN REDUCTASE (NADPH)"/>
    <property type="match status" value="1"/>
</dbReference>
<evidence type="ECO:0000256" key="1">
    <source>
        <dbReference type="ARBA" id="ARBA00022630"/>
    </source>
</evidence>
<keyword evidence="2" id="KW-0288">FMN</keyword>
<dbReference type="InterPro" id="IPR051814">
    <property type="entry name" value="NAD(P)H-dep_FMN_reductase"/>
</dbReference>
<evidence type="ECO:0000259" key="4">
    <source>
        <dbReference type="Pfam" id="PF03358"/>
    </source>
</evidence>
<gene>
    <name evidence="5" type="ORF">GCM10009663_52540</name>
</gene>
<organism evidence="5 6">
    <name type="scientific">Kitasatospora arboriphila</name>
    <dbReference type="NCBI Taxonomy" id="258052"/>
    <lineage>
        <taxon>Bacteria</taxon>
        <taxon>Bacillati</taxon>
        <taxon>Actinomycetota</taxon>
        <taxon>Actinomycetes</taxon>
        <taxon>Kitasatosporales</taxon>
        <taxon>Streptomycetaceae</taxon>
        <taxon>Kitasatospora</taxon>
    </lineage>
</organism>
<dbReference type="EMBL" id="BAAALD010000060">
    <property type="protein sequence ID" value="GAA1103623.1"/>
    <property type="molecule type" value="Genomic_DNA"/>
</dbReference>
<reference evidence="5 6" key="1">
    <citation type="journal article" date="2019" name="Int. J. Syst. Evol. Microbiol.">
        <title>The Global Catalogue of Microorganisms (GCM) 10K type strain sequencing project: providing services to taxonomists for standard genome sequencing and annotation.</title>
        <authorList>
            <consortium name="The Broad Institute Genomics Platform"/>
            <consortium name="The Broad Institute Genome Sequencing Center for Infectious Disease"/>
            <person name="Wu L."/>
            <person name="Ma J."/>
        </authorList>
    </citation>
    <scope>NUCLEOTIDE SEQUENCE [LARGE SCALE GENOMIC DNA]</scope>
    <source>
        <strain evidence="5 6">JCM 13002</strain>
    </source>
</reference>